<evidence type="ECO:0000313" key="5">
    <source>
        <dbReference type="Proteomes" id="UP001209713"/>
    </source>
</evidence>
<feature type="signal peptide" evidence="2">
    <location>
        <begin position="1"/>
        <end position="24"/>
    </location>
</feature>
<keyword evidence="1" id="KW-0472">Membrane</keyword>
<feature type="domain" description="VWFA" evidence="3">
    <location>
        <begin position="25"/>
        <end position="212"/>
    </location>
</feature>
<comment type="caution">
    <text evidence="4">The sequence shown here is derived from an EMBL/GenBank/DDBJ whole genome shotgun (WGS) entry which is preliminary data.</text>
</comment>
<feature type="transmembrane region" description="Helical" evidence="1">
    <location>
        <begin position="583"/>
        <end position="608"/>
    </location>
</feature>
<dbReference type="CDD" id="cd00198">
    <property type="entry name" value="vWFA"/>
    <property type="match status" value="1"/>
</dbReference>
<dbReference type="EMBL" id="JAOVZB010000003">
    <property type="protein sequence ID" value="MCV2402655.1"/>
    <property type="molecule type" value="Genomic_DNA"/>
</dbReference>
<keyword evidence="2" id="KW-0732">Signal</keyword>
<evidence type="ECO:0000313" key="4">
    <source>
        <dbReference type="EMBL" id="MCV2402655.1"/>
    </source>
</evidence>
<feature type="chain" id="PRO_5047490575" evidence="2">
    <location>
        <begin position="25"/>
        <end position="622"/>
    </location>
</feature>
<sequence>MKWLKAKTVFLSAVLSLLTPLAHADTQFRVIVDASGSMVISDPDKLTSEALRLISNLAPEEKATLGIWLFGEAPRVLLPESVINKDTKTKLASYVDSYITQDLQTDLEAIIAKLLKTPDAGNLAPGFERHWILVTDGMVDISLDDAVNQASRNRILNQLTTQLEDNEIHLHTISMTGYTDKELLETLSVRTNAIHAEAAVPEDLLDTFDRIFTQASPSDELPLDGNSFFVDSSISEVTMVVFHENGIQPHVIKPDGSVLSLIKAKDVAVSTSDHYTLITVSKPNAGEWQIHNVDLERSSIRVITDLKAQVTPVAPILFQNELIYSTVGLFQRNAAIKDEKLLGLMDIQQTLYRHNGTQKEVIFSQPMTRSAHQFKQRLEGISEAGSYELVTVIDGKTFTRQRSQHFIAHPAIELKGRALNSDTVQFTATPANLKLNVFRSNVRLELSNSQSMETVEQMPLTGRGNWQIDLPAPPYQSFKLRARLVGVTDLGVRFDYWTPYWNFSRNGNDDVIVSEGDASPSVVLLPTKEPATVASVAPIIVPPALTIVDDVEEATEETMVEGTEEDMMEEDMAEEEGTSWLQWLLYIGLGVISLGILVGGALWVRLFIKNRKISQDLSEEDV</sequence>
<evidence type="ECO:0000256" key="2">
    <source>
        <dbReference type="SAM" id="SignalP"/>
    </source>
</evidence>
<gene>
    <name evidence="4" type="ORF">OFY17_07145</name>
</gene>
<evidence type="ECO:0000256" key="1">
    <source>
        <dbReference type="SAM" id="Phobius"/>
    </source>
</evidence>
<reference evidence="4 5" key="1">
    <citation type="submission" date="2022-10" db="EMBL/GenBank/DDBJ databases">
        <title>Marinomonas transparenta sp. nov. and Marinomonas sargassi sp. nov., isolated from marine alga (Sargassum natans (L.) Gaillon).</title>
        <authorList>
            <person name="Wang Y."/>
        </authorList>
    </citation>
    <scope>NUCLEOTIDE SEQUENCE [LARGE SCALE GENOMIC DNA]</scope>
    <source>
        <strain evidence="4 5">C2222</strain>
    </source>
</reference>
<protein>
    <submittedName>
        <fullName evidence="4">VWA domain-containing protein</fullName>
    </submittedName>
</protein>
<dbReference type="InterPro" id="IPR002035">
    <property type="entry name" value="VWF_A"/>
</dbReference>
<organism evidence="4 5">
    <name type="scientific">Marinomonas sargassi</name>
    <dbReference type="NCBI Taxonomy" id="2984494"/>
    <lineage>
        <taxon>Bacteria</taxon>
        <taxon>Pseudomonadati</taxon>
        <taxon>Pseudomonadota</taxon>
        <taxon>Gammaproteobacteria</taxon>
        <taxon>Oceanospirillales</taxon>
        <taxon>Oceanospirillaceae</taxon>
        <taxon>Marinomonas</taxon>
    </lineage>
</organism>
<dbReference type="Proteomes" id="UP001209713">
    <property type="component" value="Unassembled WGS sequence"/>
</dbReference>
<dbReference type="Pfam" id="PF00092">
    <property type="entry name" value="VWA"/>
    <property type="match status" value="1"/>
</dbReference>
<dbReference type="RefSeq" id="WP_263530038.1">
    <property type="nucleotide sequence ID" value="NZ_JAOVZB010000003.1"/>
</dbReference>
<keyword evidence="5" id="KW-1185">Reference proteome</keyword>
<dbReference type="InterPro" id="IPR036465">
    <property type="entry name" value="vWFA_dom_sf"/>
</dbReference>
<keyword evidence="1" id="KW-0812">Transmembrane</keyword>
<keyword evidence="1" id="KW-1133">Transmembrane helix</keyword>
<dbReference type="Gene3D" id="3.40.50.410">
    <property type="entry name" value="von Willebrand factor, type A domain"/>
    <property type="match status" value="1"/>
</dbReference>
<evidence type="ECO:0000259" key="3">
    <source>
        <dbReference type="SMART" id="SM00327"/>
    </source>
</evidence>
<accession>A0ABT2YS01</accession>
<name>A0ABT2YS01_9GAMM</name>
<proteinExistence type="predicted"/>
<dbReference type="SMART" id="SM00327">
    <property type="entry name" value="VWA"/>
    <property type="match status" value="1"/>
</dbReference>
<dbReference type="SUPFAM" id="SSF53300">
    <property type="entry name" value="vWA-like"/>
    <property type="match status" value="1"/>
</dbReference>